<dbReference type="EMBL" id="JAQQAF010000001">
    <property type="protein sequence ID" value="KAJ8513002.1"/>
    <property type="molecule type" value="Genomic_DNA"/>
</dbReference>
<organism evidence="1 2">
    <name type="scientific">Ensete ventricosum</name>
    <name type="common">Abyssinian banana</name>
    <name type="synonym">Musa ensete</name>
    <dbReference type="NCBI Taxonomy" id="4639"/>
    <lineage>
        <taxon>Eukaryota</taxon>
        <taxon>Viridiplantae</taxon>
        <taxon>Streptophyta</taxon>
        <taxon>Embryophyta</taxon>
        <taxon>Tracheophyta</taxon>
        <taxon>Spermatophyta</taxon>
        <taxon>Magnoliopsida</taxon>
        <taxon>Liliopsida</taxon>
        <taxon>Zingiberales</taxon>
        <taxon>Musaceae</taxon>
        <taxon>Ensete</taxon>
    </lineage>
</organism>
<accession>A0AAV8S0L0</accession>
<name>A0AAV8S0L0_ENSVE</name>
<evidence type="ECO:0000313" key="2">
    <source>
        <dbReference type="Proteomes" id="UP001222027"/>
    </source>
</evidence>
<proteinExistence type="predicted"/>
<sequence>MKSDAEDPGGVSLVTTGIKLGRPKYFGIGSTLPQWAGLEVKAHGVNARATTKRGGVCFLVLELVSG</sequence>
<keyword evidence="2" id="KW-1185">Reference proteome</keyword>
<gene>
    <name evidence="1" type="ORF">OPV22_003436</name>
</gene>
<comment type="caution">
    <text evidence="1">The sequence shown here is derived from an EMBL/GenBank/DDBJ whole genome shotgun (WGS) entry which is preliminary data.</text>
</comment>
<dbReference type="AlphaFoldDB" id="A0AAV8S0L0"/>
<evidence type="ECO:0000313" key="1">
    <source>
        <dbReference type="EMBL" id="KAJ8513002.1"/>
    </source>
</evidence>
<protein>
    <submittedName>
        <fullName evidence="1">Uncharacterized protein</fullName>
    </submittedName>
</protein>
<reference evidence="1 2" key="1">
    <citation type="submission" date="2022-12" db="EMBL/GenBank/DDBJ databases">
        <title>Chromosome-scale assembly of the Ensete ventricosum genome.</title>
        <authorList>
            <person name="Dussert Y."/>
            <person name="Stocks J."/>
            <person name="Wendawek A."/>
            <person name="Woldeyes F."/>
            <person name="Nichols R.A."/>
            <person name="Borrell J.S."/>
        </authorList>
    </citation>
    <scope>NUCLEOTIDE SEQUENCE [LARGE SCALE GENOMIC DNA]</scope>
    <source>
        <strain evidence="2">cv. Maze</strain>
        <tissue evidence="1">Seeds</tissue>
    </source>
</reference>
<dbReference type="Proteomes" id="UP001222027">
    <property type="component" value="Unassembled WGS sequence"/>
</dbReference>